<dbReference type="OrthoDB" id="199084at2"/>
<reference evidence="2" key="1">
    <citation type="submission" date="2018-05" db="EMBL/GenBank/DDBJ databases">
        <title>Azospirillum thermophila sp. nov., a novel isolated from hot spring.</title>
        <authorList>
            <person name="Zhao Z."/>
        </authorList>
    </citation>
    <scope>NUCLEOTIDE SEQUENCE [LARGE SCALE GENOMIC DNA]</scope>
    <source>
        <strain evidence="2">CFH 70021</strain>
        <plasmid evidence="2">unnamed2</plasmid>
    </source>
</reference>
<organism evidence="1 2">
    <name type="scientific">Azospirillum thermophilum</name>
    <dbReference type="NCBI Taxonomy" id="2202148"/>
    <lineage>
        <taxon>Bacteria</taxon>
        <taxon>Pseudomonadati</taxon>
        <taxon>Pseudomonadota</taxon>
        <taxon>Alphaproteobacteria</taxon>
        <taxon>Rhodospirillales</taxon>
        <taxon>Azospirillaceae</taxon>
        <taxon>Azospirillum</taxon>
    </lineage>
</organism>
<protein>
    <submittedName>
        <fullName evidence="1">DUF3750 domain-containing protein</fullName>
    </submittedName>
</protein>
<evidence type="ECO:0000313" key="2">
    <source>
        <dbReference type="Proteomes" id="UP000245629"/>
    </source>
</evidence>
<keyword evidence="1" id="KW-0614">Plasmid</keyword>
<sequence length="286" mass="29835">MGQAKRPKRNRPNGAGKAVKVLLLGFLVTLVLLLAGPAYVIASGAASLGVDWTRADRRPAGLAPDAATTPEAVVQVYAARALSWRGAFGVHPWFAVKPAGAGSYTVYEVIGWRLYRGLPVVSVSNRDPDGRWFGSQPAVLAELRGAAAEAAIPRIAEAAASYPYPRDYRVWPGPNSNTFAAWVGRAVPELRLDLPSTALGKDYLGGSLIARAPSGTGWQLSLFGVAGILLAVEEGLEVNLLGLTVGVDPLDLAVKLPGLGRIALRPDAPVIPPPARTADAPADGTG</sequence>
<name>A0A2S2CYA5_9PROT</name>
<dbReference type="Proteomes" id="UP000245629">
    <property type="component" value="Plasmid unnamed2"/>
</dbReference>
<gene>
    <name evidence="1" type="ORF">DEW08_25900</name>
</gene>
<geneLocation type="plasmid" evidence="1 2">
    <name>unnamed2</name>
</geneLocation>
<dbReference type="InterPro" id="IPR022224">
    <property type="entry name" value="DUF3750"/>
</dbReference>
<accession>A0A2S2CYA5</accession>
<dbReference type="EMBL" id="CP029357">
    <property type="protein sequence ID" value="AWK89461.1"/>
    <property type="molecule type" value="Genomic_DNA"/>
</dbReference>
<evidence type="ECO:0000313" key="1">
    <source>
        <dbReference type="EMBL" id="AWK89461.1"/>
    </source>
</evidence>
<dbReference type="AlphaFoldDB" id="A0A2S2CYA5"/>
<keyword evidence="2" id="KW-1185">Reference proteome</keyword>
<dbReference type="Pfam" id="PF12570">
    <property type="entry name" value="DUF3750"/>
    <property type="match status" value="1"/>
</dbReference>
<proteinExistence type="predicted"/>
<dbReference type="KEGG" id="azz:DEW08_25900"/>